<organism evidence="6">
    <name type="scientific">Caenorhabditis brenneri</name>
    <name type="common">Nematode worm</name>
    <dbReference type="NCBI Taxonomy" id="135651"/>
    <lineage>
        <taxon>Eukaryota</taxon>
        <taxon>Metazoa</taxon>
        <taxon>Ecdysozoa</taxon>
        <taxon>Nematoda</taxon>
        <taxon>Chromadorea</taxon>
        <taxon>Rhabditida</taxon>
        <taxon>Rhabditina</taxon>
        <taxon>Rhabditomorpha</taxon>
        <taxon>Rhabditoidea</taxon>
        <taxon>Rhabditidae</taxon>
        <taxon>Peloderinae</taxon>
        <taxon>Caenorhabditis</taxon>
    </lineage>
</organism>
<dbReference type="InParanoid" id="G0NKB5"/>
<feature type="domain" description="PAZ" evidence="3">
    <location>
        <begin position="318"/>
        <end position="428"/>
    </location>
</feature>
<dbReference type="HOGENOM" id="CLU_310185_0_0_1"/>
<dbReference type="Gene3D" id="3.40.50.2300">
    <property type="match status" value="1"/>
</dbReference>
<dbReference type="InterPro" id="IPR036397">
    <property type="entry name" value="RNaseH_sf"/>
</dbReference>
<dbReference type="PANTHER" id="PTHR22891">
    <property type="entry name" value="EUKARYOTIC TRANSLATION INITIATION FACTOR 2C"/>
    <property type="match status" value="1"/>
</dbReference>
<dbReference type="OrthoDB" id="9981668at2759"/>
<comment type="similarity">
    <text evidence="1">Belongs to the argonaute family.</text>
</comment>
<evidence type="ECO:0000313" key="6">
    <source>
        <dbReference type="Proteomes" id="UP000008068"/>
    </source>
</evidence>
<dbReference type="SMART" id="SM00949">
    <property type="entry name" value="PAZ"/>
    <property type="match status" value="1"/>
</dbReference>
<evidence type="ECO:0000259" key="4">
    <source>
        <dbReference type="PROSITE" id="PS50822"/>
    </source>
</evidence>
<dbReference type="Gene3D" id="2.170.260.10">
    <property type="entry name" value="paz domain"/>
    <property type="match status" value="1"/>
</dbReference>
<feature type="region of interest" description="Disordered" evidence="2">
    <location>
        <begin position="53"/>
        <end position="73"/>
    </location>
</feature>
<dbReference type="InterPro" id="IPR003165">
    <property type="entry name" value="Piwi"/>
</dbReference>
<evidence type="ECO:0000313" key="5">
    <source>
        <dbReference type="EMBL" id="EGT32854.1"/>
    </source>
</evidence>
<feature type="compositionally biased region" description="Pro residues" evidence="2">
    <location>
        <begin position="1"/>
        <end position="26"/>
    </location>
</feature>
<dbReference type="Proteomes" id="UP000008068">
    <property type="component" value="Unassembled WGS sequence"/>
</dbReference>
<dbReference type="SMART" id="SM00950">
    <property type="entry name" value="Piwi"/>
    <property type="match status" value="1"/>
</dbReference>
<dbReference type="PROSITE" id="PS50821">
    <property type="entry name" value="PAZ"/>
    <property type="match status" value="1"/>
</dbReference>
<dbReference type="EMBL" id="GL379898">
    <property type="protein sequence ID" value="EGT32854.1"/>
    <property type="molecule type" value="Genomic_DNA"/>
</dbReference>
<protein>
    <recommendedName>
        <fullName evidence="7">Piwi domain-containing protein</fullName>
    </recommendedName>
</protein>
<dbReference type="PROSITE" id="PS50822">
    <property type="entry name" value="PIWI"/>
    <property type="match status" value="1"/>
</dbReference>
<evidence type="ECO:0000259" key="3">
    <source>
        <dbReference type="PROSITE" id="PS50821"/>
    </source>
</evidence>
<evidence type="ECO:0000256" key="2">
    <source>
        <dbReference type="SAM" id="MobiDB-lite"/>
    </source>
</evidence>
<dbReference type="SUPFAM" id="SSF53098">
    <property type="entry name" value="Ribonuclease H-like"/>
    <property type="match status" value="1"/>
</dbReference>
<dbReference type="InterPro" id="IPR003100">
    <property type="entry name" value="PAZ_dom"/>
</dbReference>
<dbReference type="SUPFAM" id="SSF101690">
    <property type="entry name" value="PAZ domain"/>
    <property type="match status" value="1"/>
</dbReference>
<dbReference type="STRING" id="135651.G0NKB5"/>
<dbReference type="CDD" id="cd02826">
    <property type="entry name" value="Piwi-like"/>
    <property type="match status" value="1"/>
</dbReference>
<proteinExistence type="inferred from homology"/>
<dbReference type="eggNOG" id="KOG1041">
    <property type="taxonomic scope" value="Eukaryota"/>
</dbReference>
<evidence type="ECO:0008006" key="7">
    <source>
        <dbReference type="Google" id="ProtNLM"/>
    </source>
</evidence>
<keyword evidence="6" id="KW-1185">Reference proteome</keyword>
<dbReference type="Pfam" id="PF02171">
    <property type="entry name" value="Piwi"/>
    <property type="match status" value="1"/>
</dbReference>
<feature type="domain" description="Piwi" evidence="4">
    <location>
        <begin position="656"/>
        <end position="910"/>
    </location>
</feature>
<dbReference type="Pfam" id="PF02170">
    <property type="entry name" value="PAZ"/>
    <property type="match status" value="1"/>
</dbReference>
<evidence type="ECO:0000256" key="1">
    <source>
        <dbReference type="RuleBase" id="RU361178"/>
    </source>
</evidence>
<dbReference type="InterPro" id="IPR057272">
    <property type="entry name" value="Piwi_nem"/>
</dbReference>
<feature type="region of interest" description="Disordered" evidence="2">
    <location>
        <begin position="1"/>
        <end position="30"/>
    </location>
</feature>
<reference evidence="6" key="1">
    <citation type="submission" date="2011-07" db="EMBL/GenBank/DDBJ databases">
        <authorList>
            <consortium name="Caenorhabditis brenneri Sequencing and Analysis Consortium"/>
            <person name="Wilson R.K."/>
        </authorList>
    </citation>
    <scope>NUCLEOTIDE SEQUENCE [LARGE SCALE GENOMIC DNA]</scope>
    <source>
        <strain evidence="6">PB2801</strain>
    </source>
</reference>
<dbReference type="GO" id="GO:0003723">
    <property type="term" value="F:RNA binding"/>
    <property type="evidence" value="ECO:0007669"/>
    <property type="project" value="InterPro"/>
</dbReference>
<accession>G0NKB5</accession>
<dbReference type="InterPro" id="IPR012337">
    <property type="entry name" value="RNaseH-like_sf"/>
</dbReference>
<gene>
    <name evidence="5" type="ORF">CAEBREN_28616</name>
</gene>
<dbReference type="InterPro" id="IPR036085">
    <property type="entry name" value="PAZ_dom_sf"/>
</dbReference>
<dbReference type="Gene3D" id="3.30.420.10">
    <property type="entry name" value="Ribonuclease H-like superfamily/Ribonuclease H"/>
    <property type="match status" value="1"/>
</dbReference>
<name>G0NKB5_CAEBE</name>
<dbReference type="AlphaFoldDB" id="G0NKB5"/>
<dbReference type="FunCoup" id="G0NKB5">
    <property type="interactions" value="22"/>
</dbReference>
<sequence>MPPVPPAPPMPPMPPVTVPPMTPMTPAPADQQKLFQSTGNEACIRRLQQLNVEPGARAYPKPTEPGKMGKPTDVQTNIFGIEVEKETTVFRYMVHAKADLTPTKEATFTKKGKEDFVVLDRREKCCNIFFYAVDNNSDFFKLKDGNQIIYDGQSTLYTTMNLFSQCDPNEKKAKVFAIPGESIDNDDLKSLKLITLEVYAPRDNILVISAENLGKRTADQNIEKNNREYTQFLELALNQHCVRETDRFGSFEHGKVYFLKALQEGFDQRDCVDVGDGKTLYPGIKKTIQYIEGPYGRGQNNPSVVIDGMKAAFHLEQNVYEKCNYIVGKDVGNGMTDYDREKAAQVIKGLDCYTSHTNRVRHLRIDGIHHESARAARFELADGKHCTVQQYFQDKYKLTLKYPNANLLVCKERGNKNFYPLELMTITKNQRVTIPQQTSQQSQKTTKECAVLPDVRQRLIVTGKNAVDITTENELLKALGLKVYPEPLMVFILYIFVPLYSCSFQVRARELDGKELMYDKKVIAESGKWRAPPGSFNKPAAFPDLWALYAVGTQNSRFSANDLNQFSMMFMETLHKKGLAVKGPAESSLLHVDQIMNKLQSVADSKCKFVFVITDDSITHLHGKFKALEQKTEMIIQDMKMTKAISVCRDGKRLTLENVINKTNVKLGGLNYTVNDIKKSMTDDQLIIGIGLSAPPPGTKFIMEGKGHLNPQVIGFASNAIATHEFIGDFVLAPVGQDAMSSIEDVLKTSLSSFENNRKKLPKRIVIYRSGASEGSHSAILAYEIPLARAVIQSFSEDIKLIFIVVTKDHTYRFFKDQLRGTKATEMNVQPGLVLDTSVTNPACKQFFLNSHTTLQGTAKTPLYTVLADDCNAPMDRLQELTFTLCHHHQIVALATSVPTPLYVANEYAKRGRTLWVEKTEGAPIEAEGSESNRLKDITKELAYQMSTLHNKRINA</sequence>
<dbReference type="CDD" id="cd02846">
    <property type="entry name" value="PAZ_argonaute_like"/>
    <property type="match status" value="1"/>
</dbReference>